<evidence type="ECO:0000256" key="2">
    <source>
        <dbReference type="ARBA" id="ARBA00008520"/>
    </source>
</evidence>
<evidence type="ECO:0000256" key="1">
    <source>
        <dbReference type="ARBA" id="ARBA00004418"/>
    </source>
</evidence>
<dbReference type="OrthoDB" id="5580590at2"/>
<keyword evidence="3" id="KW-0813">Transport</keyword>
<dbReference type="InterPro" id="IPR006059">
    <property type="entry name" value="SBP"/>
</dbReference>
<dbReference type="InterPro" id="IPR050490">
    <property type="entry name" value="Bact_solute-bd_prot1"/>
</dbReference>
<organism evidence="8 9">
    <name type="scientific">Pseudoduganella dura</name>
    <dbReference type="NCBI Taxonomy" id="321982"/>
    <lineage>
        <taxon>Bacteria</taxon>
        <taxon>Pseudomonadati</taxon>
        <taxon>Pseudomonadota</taxon>
        <taxon>Betaproteobacteria</taxon>
        <taxon>Burkholderiales</taxon>
        <taxon>Oxalobacteraceae</taxon>
        <taxon>Telluria group</taxon>
        <taxon>Pseudoduganella</taxon>
    </lineage>
</organism>
<evidence type="ECO:0000256" key="7">
    <source>
        <dbReference type="SAM" id="SignalP"/>
    </source>
</evidence>
<evidence type="ECO:0000313" key="9">
    <source>
        <dbReference type="Proteomes" id="UP000431684"/>
    </source>
</evidence>
<name>A0A6I3XAS1_9BURK</name>
<feature type="signal peptide" evidence="7">
    <location>
        <begin position="1"/>
        <end position="28"/>
    </location>
</feature>
<dbReference type="PANTHER" id="PTHR43649">
    <property type="entry name" value="ARABINOSE-BINDING PROTEIN-RELATED"/>
    <property type="match status" value="1"/>
</dbReference>
<dbReference type="Proteomes" id="UP000431684">
    <property type="component" value="Unassembled WGS sequence"/>
</dbReference>
<evidence type="ECO:0000256" key="3">
    <source>
        <dbReference type="ARBA" id="ARBA00022448"/>
    </source>
</evidence>
<proteinExistence type="inferred from homology"/>
<dbReference type="AlphaFoldDB" id="A0A6I3XAS1"/>
<accession>A0A6I3XAS1</accession>
<dbReference type="GO" id="GO:0042597">
    <property type="term" value="C:periplasmic space"/>
    <property type="evidence" value="ECO:0007669"/>
    <property type="project" value="UniProtKB-SubCell"/>
</dbReference>
<comment type="subcellular location">
    <subcellularLocation>
        <location evidence="1">Periplasm</location>
    </subcellularLocation>
</comment>
<dbReference type="PROSITE" id="PS51257">
    <property type="entry name" value="PROKAR_LIPOPROTEIN"/>
    <property type="match status" value="1"/>
</dbReference>
<comment type="similarity">
    <text evidence="2">Belongs to the bacterial solute-binding protein 1 family.</text>
</comment>
<keyword evidence="4 7" id="KW-0732">Signal</keyword>
<dbReference type="Gene3D" id="3.40.190.10">
    <property type="entry name" value="Periplasmic binding protein-like II"/>
    <property type="match status" value="2"/>
</dbReference>
<evidence type="ECO:0000256" key="5">
    <source>
        <dbReference type="ARBA" id="ARBA00049629"/>
    </source>
</evidence>
<evidence type="ECO:0000256" key="6">
    <source>
        <dbReference type="ARBA" id="ARBA00049753"/>
    </source>
</evidence>
<evidence type="ECO:0000256" key="4">
    <source>
        <dbReference type="ARBA" id="ARBA00022729"/>
    </source>
</evidence>
<gene>
    <name evidence="8" type="ORF">GJV26_16250</name>
</gene>
<protein>
    <recommendedName>
        <fullName evidence="6">Probable sugar-binding periplasmic protein</fullName>
    </recommendedName>
</protein>
<sequence length="423" mass="46447">MKQINHHIFRKALAALCLAACACGSASARDQPLQVLHWWKSASERNAANLIAQRVGAHGVGWRDAVVPSGSGVGAGIVLRSRMLANDAPEVAQLNGIVVRDWARLDLLLKLDTVAAAGNWDKLLLPAVAATIRYDGHVYAAPLGIHRINTLFYNRRLLRRLGLDAPATWAEFERIAPKLQQAGIVPLAQSSEPWQVATLFETMVLAEGVDLYRGLFHRGDVAAYSDPRLAAALRRLRAAKRWMGSPIRERKWGDSVRELAENRSAMMVMGDWAKGELLARGLAVDDDFGCAAAPGTGRYHLYNIDTLSMLGIRPEARAAQEKLAALVLSPSLQADYNRIKGSISVLRHPALAKMDACARASWQLFNSGAAARIPSLMHRMTIDETVRDAMVAEVHRFFLNDSVAVDDTQRRLGTIARTFIQTK</sequence>
<dbReference type="PANTHER" id="PTHR43649:SF28">
    <property type="entry name" value="BINDING PROTEIN COMPONENT OF ABC SUGAR TRANSPORTER-RELATED"/>
    <property type="match status" value="1"/>
</dbReference>
<feature type="chain" id="PRO_5026070900" description="Probable sugar-binding periplasmic protein" evidence="7">
    <location>
        <begin position="29"/>
        <end position="423"/>
    </location>
</feature>
<dbReference type="EMBL" id="WNWM01000002">
    <property type="protein sequence ID" value="MUI13994.1"/>
    <property type="molecule type" value="Genomic_DNA"/>
</dbReference>
<dbReference type="RefSeq" id="WP_155709738.1">
    <property type="nucleotide sequence ID" value="NZ_BMWU01000012.1"/>
</dbReference>
<comment type="function">
    <text evidence="5">Part of a binding-protein-dependent transport system for a sugar.</text>
</comment>
<dbReference type="Pfam" id="PF01547">
    <property type="entry name" value="SBP_bac_1"/>
    <property type="match status" value="1"/>
</dbReference>
<comment type="caution">
    <text evidence="8">The sequence shown here is derived from an EMBL/GenBank/DDBJ whole genome shotgun (WGS) entry which is preliminary data.</text>
</comment>
<dbReference type="SUPFAM" id="SSF53850">
    <property type="entry name" value="Periplasmic binding protein-like II"/>
    <property type="match status" value="1"/>
</dbReference>
<evidence type="ECO:0000313" key="8">
    <source>
        <dbReference type="EMBL" id="MUI13994.1"/>
    </source>
</evidence>
<keyword evidence="9" id="KW-1185">Reference proteome</keyword>
<reference evidence="8 9" key="1">
    <citation type="submission" date="2019-11" db="EMBL/GenBank/DDBJ databases">
        <title>Draft Genome Sequences of Six Type Strains of the Genus Massilia.</title>
        <authorList>
            <person name="Miess H."/>
            <person name="Frediansyah A."/>
            <person name="Goeker M."/>
            <person name="Gross H."/>
        </authorList>
    </citation>
    <scope>NUCLEOTIDE SEQUENCE [LARGE SCALE GENOMIC DNA]</scope>
    <source>
        <strain evidence="8 9">DSM 17513</strain>
    </source>
</reference>